<accession>A0ABN5YM50</accession>
<name>A0ABN5YM50_9MYCO</name>
<evidence type="ECO:0000313" key="1">
    <source>
        <dbReference type="EMBL" id="BBX82835.1"/>
    </source>
</evidence>
<protein>
    <submittedName>
        <fullName evidence="1">Uncharacterized protein</fullName>
    </submittedName>
</protein>
<sequence length="70" mass="7827">MNAPFSEAAAYTLITGPDFSDPESHAESVLTPPIRTRTATARINLRMSHIRKTLGWFPPRGEFRELATVQ</sequence>
<gene>
    <name evidence="1" type="ORF">MAUB_07080</name>
</gene>
<proteinExistence type="predicted"/>
<keyword evidence="2" id="KW-1185">Reference proteome</keyword>
<organism evidence="1 2">
    <name type="scientific">Mycolicibacterium aubagnense</name>
    <dbReference type="NCBI Taxonomy" id="319707"/>
    <lineage>
        <taxon>Bacteria</taxon>
        <taxon>Bacillati</taxon>
        <taxon>Actinomycetota</taxon>
        <taxon>Actinomycetes</taxon>
        <taxon>Mycobacteriales</taxon>
        <taxon>Mycobacteriaceae</taxon>
        <taxon>Mycolicibacterium</taxon>
    </lineage>
</organism>
<dbReference type="Proteomes" id="UP000465609">
    <property type="component" value="Chromosome"/>
</dbReference>
<reference evidence="1 2" key="1">
    <citation type="journal article" date="2019" name="Emerg. Microbes Infect.">
        <title>Comprehensive subspecies identification of 175 nontuberculous mycobacteria species based on 7547 genomic profiles.</title>
        <authorList>
            <person name="Matsumoto Y."/>
            <person name="Kinjo T."/>
            <person name="Motooka D."/>
            <person name="Nabeya D."/>
            <person name="Jung N."/>
            <person name="Uechi K."/>
            <person name="Horii T."/>
            <person name="Iida T."/>
            <person name="Fujita J."/>
            <person name="Nakamura S."/>
        </authorList>
    </citation>
    <scope>NUCLEOTIDE SEQUENCE [LARGE SCALE GENOMIC DNA]</scope>
    <source>
        <strain evidence="1 2">JCM 15296</strain>
    </source>
</reference>
<evidence type="ECO:0000313" key="2">
    <source>
        <dbReference type="Proteomes" id="UP000465609"/>
    </source>
</evidence>
<dbReference type="EMBL" id="AP022577">
    <property type="protein sequence ID" value="BBX82835.1"/>
    <property type="molecule type" value="Genomic_DNA"/>
</dbReference>